<dbReference type="EMBL" id="CM001219">
    <property type="protein sequence ID" value="KEH35609.1"/>
    <property type="molecule type" value="Genomic_DNA"/>
</dbReference>
<protein>
    <submittedName>
        <fullName evidence="2 3">Uncharacterized protein</fullName>
    </submittedName>
</protein>
<sequence>MWFTSSRTSGKEDVAWIERFGEVESIGKRTFCSTTICYYFTMHANLRKIRMSEENESFQRQLQQNREKELDKLQAAKTTTSKTCGVCTLHIGETHASLA</sequence>
<reference evidence="2 4" key="1">
    <citation type="journal article" date="2011" name="Nature">
        <title>The Medicago genome provides insight into the evolution of rhizobial symbioses.</title>
        <authorList>
            <person name="Young N.D."/>
            <person name="Debelle F."/>
            <person name="Oldroyd G.E."/>
            <person name="Geurts R."/>
            <person name="Cannon S.B."/>
            <person name="Udvardi M.K."/>
            <person name="Benedito V.A."/>
            <person name="Mayer K.F."/>
            <person name="Gouzy J."/>
            <person name="Schoof H."/>
            <person name="Van de Peer Y."/>
            <person name="Proost S."/>
            <person name="Cook D.R."/>
            <person name="Meyers B.C."/>
            <person name="Spannagl M."/>
            <person name="Cheung F."/>
            <person name="De Mita S."/>
            <person name="Krishnakumar V."/>
            <person name="Gundlach H."/>
            <person name="Zhou S."/>
            <person name="Mudge J."/>
            <person name="Bharti A.K."/>
            <person name="Murray J.D."/>
            <person name="Naoumkina M.A."/>
            <person name="Rosen B."/>
            <person name="Silverstein K.A."/>
            <person name="Tang H."/>
            <person name="Rombauts S."/>
            <person name="Zhao P.X."/>
            <person name="Zhou P."/>
            <person name="Barbe V."/>
            <person name="Bardou P."/>
            <person name="Bechner M."/>
            <person name="Bellec A."/>
            <person name="Berger A."/>
            <person name="Berges H."/>
            <person name="Bidwell S."/>
            <person name="Bisseling T."/>
            <person name="Choisne N."/>
            <person name="Couloux A."/>
            <person name="Denny R."/>
            <person name="Deshpande S."/>
            <person name="Dai X."/>
            <person name="Doyle J.J."/>
            <person name="Dudez A.M."/>
            <person name="Farmer A.D."/>
            <person name="Fouteau S."/>
            <person name="Franken C."/>
            <person name="Gibelin C."/>
            <person name="Gish J."/>
            <person name="Goldstein S."/>
            <person name="Gonzalez A.J."/>
            <person name="Green P.J."/>
            <person name="Hallab A."/>
            <person name="Hartog M."/>
            <person name="Hua A."/>
            <person name="Humphray S.J."/>
            <person name="Jeong D.H."/>
            <person name="Jing Y."/>
            <person name="Jocker A."/>
            <person name="Kenton S.M."/>
            <person name="Kim D.J."/>
            <person name="Klee K."/>
            <person name="Lai H."/>
            <person name="Lang C."/>
            <person name="Lin S."/>
            <person name="Macmil S.L."/>
            <person name="Magdelenat G."/>
            <person name="Matthews L."/>
            <person name="McCorrison J."/>
            <person name="Monaghan E.L."/>
            <person name="Mun J.H."/>
            <person name="Najar F.Z."/>
            <person name="Nicholson C."/>
            <person name="Noirot C."/>
            <person name="O'Bleness M."/>
            <person name="Paule C.R."/>
            <person name="Poulain J."/>
            <person name="Prion F."/>
            <person name="Qin B."/>
            <person name="Qu C."/>
            <person name="Retzel E.F."/>
            <person name="Riddle C."/>
            <person name="Sallet E."/>
            <person name="Samain S."/>
            <person name="Samson N."/>
            <person name="Sanders I."/>
            <person name="Saurat O."/>
            <person name="Scarpelli C."/>
            <person name="Schiex T."/>
            <person name="Segurens B."/>
            <person name="Severin A.J."/>
            <person name="Sherrier D.J."/>
            <person name="Shi R."/>
            <person name="Sims S."/>
            <person name="Singer S.R."/>
            <person name="Sinharoy S."/>
            <person name="Sterck L."/>
            <person name="Viollet A."/>
            <person name="Wang B.B."/>
            <person name="Wang K."/>
            <person name="Wang M."/>
            <person name="Wang X."/>
            <person name="Warfsmann J."/>
            <person name="Weissenbach J."/>
            <person name="White D.D."/>
            <person name="White J.D."/>
            <person name="Wiley G.B."/>
            <person name="Wincker P."/>
            <person name="Xing Y."/>
            <person name="Yang L."/>
            <person name="Yao Z."/>
            <person name="Ying F."/>
            <person name="Zhai J."/>
            <person name="Zhou L."/>
            <person name="Zuber A."/>
            <person name="Denarie J."/>
            <person name="Dixon R.A."/>
            <person name="May G.D."/>
            <person name="Schwartz D.C."/>
            <person name="Rogers J."/>
            <person name="Quetier F."/>
            <person name="Town C.D."/>
            <person name="Roe B.A."/>
        </authorList>
    </citation>
    <scope>NUCLEOTIDE SEQUENCE [LARGE SCALE GENOMIC DNA]</scope>
    <source>
        <strain evidence="2">A17</strain>
        <strain evidence="3 4">cv. Jemalong A17</strain>
    </source>
</reference>
<dbReference type="EnsemblPlants" id="KEH35609">
    <property type="protein sequence ID" value="KEH35609"/>
    <property type="gene ID" value="MTR_3g096558"/>
</dbReference>
<gene>
    <name evidence="2" type="ordered locus">MTR_3g096558</name>
</gene>
<proteinExistence type="predicted"/>
<organism evidence="2 4">
    <name type="scientific">Medicago truncatula</name>
    <name type="common">Barrel medic</name>
    <name type="synonym">Medicago tribuloides</name>
    <dbReference type="NCBI Taxonomy" id="3880"/>
    <lineage>
        <taxon>Eukaryota</taxon>
        <taxon>Viridiplantae</taxon>
        <taxon>Streptophyta</taxon>
        <taxon>Embryophyta</taxon>
        <taxon>Tracheophyta</taxon>
        <taxon>Spermatophyta</taxon>
        <taxon>Magnoliopsida</taxon>
        <taxon>eudicotyledons</taxon>
        <taxon>Gunneridae</taxon>
        <taxon>Pentapetalae</taxon>
        <taxon>rosids</taxon>
        <taxon>fabids</taxon>
        <taxon>Fabales</taxon>
        <taxon>Fabaceae</taxon>
        <taxon>Papilionoideae</taxon>
        <taxon>50 kb inversion clade</taxon>
        <taxon>NPAAA clade</taxon>
        <taxon>Hologalegina</taxon>
        <taxon>IRL clade</taxon>
        <taxon>Trifolieae</taxon>
        <taxon>Medicago</taxon>
    </lineage>
</organism>
<evidence type="ECO:0000313" key="3">
    <source>
        <dbReference type="EnsemblPlants" id="KEH35609"/>
    </source>
</evidence>
<dbReference type="HOGENOM" id="CLU_2323933_0_0_1"/>
<feature type="coiled-coil region" evidence="1">
    <location>
        <begin position="48"/>
        <end position="79"/>
    </location>
</feature>
<evidence type="ECO:0000256" key="1">
    <source>
        <dbReference type="SAM" id="Coils"/>
    </source>
</evidence>
<keyword evidence="1" id="KW-0175">Coiled coil</keyword>
<name>A0A072V0Q1_MEDTR</name>
<reference evidence="2 4" key="2">
    <citation type="journal article" date="2014" name="BMC Genomics">
        <title>An improved genome release (version Mt4.0) for the model legume Medicago truncatula.</title>
        <authorList>
            <person name="Tang H."/>
            <person name="Krishnakumar V."/>
            <person name="Bidwell S."/>
            <person name="Rosen B."/>
            <person name="Chan A."/>
            <person name="Zhou S."/>
            <person name="Gentzbittel L."/>
            <person name="Childs K.L."/>
            <person name="Yandell M."/>
            <person name="Gundlach H."/>
            <person name="Mayer K.F."/>
            <person name="Schwartz D.C."/>
            <person name="Town C.D."/>
        </authorList>
    </citation>
    <scope>GENOME REANNOTATION</scope>
    <source>
        <strain evidence="2">A17</strain>
        <strain evidence="3 4">cv. Jemalong A17</strain>
    </source>
</reference>
<dbReference type="AlphaFoldDB" id="A0A072V0Q1"/>
<accession>A0A072V0Q1</accession>
<keyword evidence="4" id="KW-1185">Reference proteome</keyword>
<evidence type="ECO:0000313" key="4">
    <source>
        <dbReference type="Proteomes" id="UP000002051"/>
    </source>
</evidence>
<dbReference type="Proteomes" id="UP000002051">
    <property type="component" value="Chromosome 3"/>
</dbReference>
<reference evidence="3" key="3">
    <citation type="submission" date="2015-04" db="UniProtKB">
        <authorList>
            <consortium name="EnsemblPlants"/>
        </authorList>
    </citation>
    <scope>IDENTIFICATION</scope>
    <source>
        <strain evidence="3">cv. Jemalong A17</strain>
    </source>
</reference>
<evidence type="ECO:0000313" key="2">
    <source>
        <dbReference type="EMBL" id="KEH35609.1"/>
    </source>
</evidence>